<evidence type="ECO:0000313" key="2">
    <source>
        <dbReference type="Proteomes" id="UP001055879"/>
    </source>
</evidence>
<gene>
    <name evidence="1" type="ORF">L6452_22851</name>
</gene>
<evidence type="ECO:0000313" key="1">
    <source>
        <dbReference type="EMBL" id="KAI3715863.1"/>
    </source>
</evidence>
<dbReference type="Proteomes" id="UP001055879">
    <property type="component" value="Linkage Group LG07"/>
</dbReference>
<comment type="caution">
    <text evidence="1">The sequence shown here is derived from an EMBL/GenBank/DDBJ whole genome shotgun (WGS) entry which is preliminary data.</text>
</comment>
<name>A0ACB9B2N4_ARCLA</name>
<organism evidence="1 2">
    <name type="scientific">Arctium lappa</name>
    <name type="common">Greater burdock</name>
    <name type="synonym">Lappa major</name>
    <dbReference type="NCBI Taxonomy" id="4217"/>
    <lineage>
        <taxon>Eukaryota</taxon>
        <taxon>Viridiplantae</taxon>
        <taxon>Streptophyta</taxon>
        <taxon>Embryophyta</taxon>
        <taxon>Tracheophyta</taxon>
        <taxon>Spermatophyta</taxon>
        <taxon>Magnoliopsida</taxon>
        <taxon>eudicotyledons</taxon>
        <taxon>Gunneridae</taxon>
        <taxon>Pentapetalae</taxon>
        <taxon>asterids</taxon>
        <taxon>campanulids</taxon>
        <taxon>Asterales</taxon>
        <taxon>Asteraceae</taxon>
        <taxon>Carduoideae</taxon>
        <taxon>Cardueae</taxon>
        <taxon>Arctiinae</taxon>
        <taxon>Arctium</taxon>
    </lineage>
</organism>
<dbReference type="EMBL" id="CM042053">
    <property type="protein sequence ID" value="KAI3715863.1"/>
    <property type="molecule type" value="Genomic_DNA"/>
</dbReference>
<reference evidence="1 2" key="2">
    <citation type="journal article" date="2022" name="Mol. Ecol. Resour.">
        <title>The genomes of chicory, endive, great burdock and yacon provide insights into Asteraceae paleo-polyploidization history and plant inulin production.</title>
        <authorList>
            <person name="Fan W."/>
            <person name="Wang S."/>
            <person name="Wang H."/>
            <person name="Wang A."/>
            <person name="Jiang F."/>
            <person name="Liu H."/>
            <person name="Zhao H."/>
            <person name="Xu D."/>
            <person name="Zhang Y."/>
        </authorList>
    </citation>
    <scope>NUCLEOTIDE SEQUENCE [LARGE SCALE GENOMIC DNA]</scope>
    <source>
        <strain evidence="2">cv. Niubang</strain>
    </source>
</reference>
<sequence length="112" mass="12847">MADHSSSANRPPPLPEDPVSHAMLRALVNQNQRLLEENHDLISRLEVYEKKLGQNKAKLLNGSKISRMRKAEYEDTSRKLLEKTIAMDKLLAKINNVKSTCRCFAFRWVEGI</sequence>
<accession>A0ACB9B2N4</accession>
<proteinExistence type="predicted"/>
<protein>
    <submittedName>
        <fullName evidence="1">Uncharacterized protein</fullName>
    </submittedName>
</protein>
<reference evidence="2" key="1">
    <citation type="journal article" date="2022" name="Mol. Ecol. Resour.">
        <title>The genomes of chicory, endive, great burdock and yacon provide insights into Asteraceae palaeo-polyploidization history and plant inulin production.</title>
        <authorList>
            <person name="Fan W."/>
            <person name="Wang S."/>
            <person name="Wang H."/>
            <person name="Wang A."/>
            <person name="Jiang F."/>
            <person name="Liu H."/>
            <person name="Zhao H."/>
            <person name="Xu D."/>
            <person name="Zhang Y."/>
        </authorList>
    </citation>
    <scope>NUCLEOTIDE SEQUENCE [LARGE SCALE GENOMIC DNA]</scope>
    <source>
        <strain evidence="2">cv. Niubang</strain>
    </source>
</reference>
<keyword evidence="2" id="KW-1185">Reference proteome</keyword>